<dbReference type="SUPFAM" id="SSF142433">
    <property type="entry name" value="CinA-like"/>
    <property type="match status" value="1"/>
</dbReference>
<reference evidence="3" key="1">
    <citation type="journal article" date="2017" name="Biotechnol. Biofuels">
        <title>Evaluation of environmental bacterial communities as a factor affecting the growth of duckweed Lemna minor.</title>
        <authorList>
            <person name="Ishizawa H."/>
            <person name="Kuroda M."/>
            <person name="Morikawa M."/>
            <person name="Ike M."/>
        </authorList>
    </citation>
    <scope>NUCLEOTIDE SEQUENCE [LARGE SCALE GENOMIC DNA]</scope>
    <source>
        <strain evidence="3">M6</strain>
    </source>
</reference>
<sequence>MDASDLATDILALARAQGRTLTTAESCTGGLIAAALTRISGASEAFHEGYVTYSNAAKTRLLGVPEAVLAEHGAVSLPVAHAMAEGALTSAGADLALSVTGIAGPSGGSVEKPVGMVCFGLAFRLPDGEVRSQANVHVFENLGRDYIREQSVMYALHWALEHLKAEA</sequence>
<feature type="domain" description="CinA C-terminal" evidence="1">
    <location>
        <begin position="5"/>
        <end position="161"/>
    </location>
</feature>
<dbReference type="RefSeq" id="WP_126423792.1">
    <property type="nucleotide sequence ID" value="NZ_AP018828.1"/>
</dbReference>
<reference evidence="3" key="2">
    <citation type="journal article" date="2017" name="Plant Physiol. Biochem.">
        <title>Differential oxidative and antioxidative response of duckweed Lemna minor toward plant growth promoting/inhibiting bacteria.</title>
        <authorList>
            <person name="Ishizawa H."/>
            <person name="Kuroda M."/>
            <person name="Morikawa M."/>
            <person name="Ike M."/>
        </authorList>
    </citation>
    <scope>NUCLEOTIDE SEQUENCE [LARGE SCALE GENOMIC DNA]</scope>
    <source>
        <strain evidence="3">M6</strain>
    </source>
</reference>
<gene>
    <name evidence="2" type="ORF">EM6_2816</name>
</gene>
<dbReference type="Proteomes" id="UP000278756">
    <property type="component" value="Chromosome 2"/>
</dbReference>
<proteinExistence type="predicted"/>
<name>A0A3G9G673_9CAUL</name>
<evidence type="ECO:0000259" key="1">
    <source>
        <dbReference type="Pfam" id="PF02464"/>
    </source>
</evidence>
<protein>
    <submittedName>
        <fullName evidence="2">Protein YdeJ</fullName>
    </submittedName>
</protein>
<dbReference type="Gene3D" id="3.90.950.20">
    <property type="entry name" value="CinA-like"/>
    <property type="match status" value="1"/>
</dbReference>
<dbReference type="NCBIfam" id="TIGR00199">
    <property type="entry name" value="PncC_domain"/>
    <property type="match status" value="1"/>
</dbReference>
<dbReference type="InterPro" id="IPR036653">
    <property type="entry name" value="CinA-like_C"/>
</dbReference>
<dbReference type="AlphaFoldDB" id="A0A3G9G673"/>
<dbReference type="OrthoDB" id="9801454at2"/>
<evidence type="ECO:0000313" key="3">
    <source>
        <dbReference type="Proteomes" id="UP000278756"/>
    </source>
</evidence>
<evidence type="ECO:0000313" key="2">
    <source>
        <dbReference type="EMBL" id="BBF82186.1"/>
    </source>
</evidence>
<organism evidence="2 3">
    <name type="scientific">Asticcacaulis excentricus</name>
    <dbReference type="NCBI Taxonomy" id="78587"/>
    <lineage>
        <taxon>Bacteria</taxon>
        <taxon>Pseudomonadati</taxon>
        <taxon>Pseudomonadota</taxon>
        <taxon>Alphaproteobacteria</taxon>
        <taxon>Caulobacterales</taxon>
        <taxon>Caulobacteraceae</taxon>
        <taxon>Asticcacaulis</taxon>
    </lineage>
</organism>
<dbReference type="EMBL" id="AP018828">
    <property type="protein sequence ID" value="BBF82186.1"/>
    <property type="molecule type" value="Genomic_DNA"/>
</dbReference>
<dbReference type="InterPro" id="IPR008136">
    <property type="entry name" value="CinA_C"/>
</dbReference>
<accession>A0A3G9G673</accession>
<dbReference type="Pfam" id="PF02464">
    <property type="entry name" value="CinA"/>
    <property type="match status" value="1"/>
</dbReference>